<comment type="caution">
    <text evidence="3">The sequence shown here is derived from an EMBL/GenBank/DDBJ whole genome shotgun (WGS) entry which is preliminary data.</text>
</comment>
<organism evidence="3 4">
    <name type="scientific">Rubus argutus</name>
    <name type="common">Southern blackberry</name>
    <dbReference type="NCBI Taxonomy" id="59490"/>
    <lineage>
        <taxon>Eukaryota</taxon>
        <taxon>Viridiplantae</taxon>
        <taxon>Streptophyta</taxon>
        <taxon>Embryophyta</taxon>
        <taxon>Tracheophyta</taxon>
        <taxon>Spermatophyta</taxon>
        <taxon>Magnoliopsida</taxon>
        <taxon>eudicotyledons</taxon>
        <taxon>Gunneridae</taxon>
        <taxon>Pentapetalae</taxon>
        <taxon>rosids</taxon>
        <taxon>fabids</taxon>
        <taxon>Rosales</taxon>
        <taxon>Rosaceae</taxon>
        <taxon>Rosoideae</taxon>
        <taxon>Rosoideae incertae sedis</taxon>
        <taxon>Rubus</taxon>
    </lineage>
</organism>
<evidence type="ECO:0000259" key="2">
    <source>
        <dbReference type="Pfam" id="PF13963"/>
    </source>
</evidence>
<dbReference type="Pfam" id="PF02992">
    <property type="entry name" value="Transposase_21"/>
    <property type="match status" value="1"/>
</dbReference>
<dbReference type="InterPro" id="IPR004242">
    <property type="entry name" value="Transposase_21"/>
</dbReference>
<feature type="region of interest" description="Disordered" evidence="1">
    <location>
        <begin position="110"/>
        <end position="136"/>
    </location>
</feature>
<feature type="domain" description="Transposase-associated" evidence="2">
    <location>
        <begin position="3"/>
        <end position="76"/>
    </location>
</feature>
<reference evidence="3 4" key="1">
    <citation type="journal article" date="2023" name="G3 (Bethesda)">
        <title>A chromosome-length genome assembly and annotation of blackberry (Rubus argutus, cv. 'Hillquist').</title>
        <authorList>
            <person name="Bruna T."/>
            <person name="Aryal R."/>
            <person name="Dudchenko O."/>
            <person name="Sargent D.J."/>
            <person name="Mead D."/>
            <person name="Buti M."/>
            <person name="Cavallini A."/>
            <person name="Hytonen T."/>
            <person name="Andres J."/>
            <person name="Pham M."/>
            <person name="Weisz D."/>
            <person name="Mascagni F."/>
            <person name="Usai G."/>
            <person name="Natali L."/>
            <person name="Bassil N."/>
            <person name="Fernandez G.E."/>
            <person name="Lomsadze A."/>
            <person name="Armour M."/>
            <person name="Olukolu B."/>
            <person name="Poorten T."/>
            <person name="Britton C."/>
            <person name="Davik J."/>
            <person name="Ashrafi H."/>
            <person name="Aiden E.L."/>
            <person name="Borodovsky M."/>
            <person name="Worthington M."/>
        </authorList>
    </citation>
    <scope>NUCLEOTIDE SEQUENCE [LARGE SCALE GENOMIC DNA]</scope>
    <source>
        <strain evidence="3">PI 553951</strain>
    </source>
</reference>
<dbReference type="EMBL" id="JBEDUW010000005">
    <property type="protein sequence ID" value="KAK9928672.1"/>
    <property type="molecule type" value="Genomic_DNA"/>
</dbReference>
<accession>A0AAW1WVT2</accession>
<evidence type="ECO:0000313" key="3">
    <source>
        <dbReference type="EMBL" id="KAK9928672.1"/>
    </source>
</evidence>
<dbReference type="Proteomes" id="UP001457282">
    <property type="component" value="Unassembled WGS sequence"/>
</dbReference>
<keyword evidence="4" id="KW-1185">Reference proteome</keyword>
<dbReference type="PANTHER" id="PTHR10775:SF182">
    <property type="entry name" value="TRANSPOSON, EN_SPM-LIKE, TRANSPOSASE-ASSOCIATED DOMAIN PROTEIN-RELATED"/>
    <property type="match status" value="1"/>
</dbReference>
<name>A0AAW1WVT2_RUBAR</name>
<evidence type="ECO:0000256" key="1">
    <source>
        <dbReference type="SAM" id="MobiDB-lite"/>
    </source>
</evidence>
<proteinExistence type="predicted"/>
<dbReference type="InterPro" id="IPR029480">
    <property type="entry name" value="Transpos_assoc"/>
</dbReference>
<sequence>MDKSWIDLANRWSQSYLDGIDGFLTFAYINRDQMTRIYCPCRKCENHYLYVRLVVRQHLRDNGFWKKYKKWDKHGESKDNADTLGTYQNDIVTYSYMEDDMVRLVQEALGTPNVGPHDQNDGESSTNPRVGPDEPTKFLKLMEGANRPLYPGSKRHTALSYIVRILQAKVLHGWTDSSFKTLLEISAEEFMPEDFAIHLDGKIMVEIYMMIVGPVKRRAAKQARYFPLKPRLQRLYMSSKTAKLMRWHGEERTDDGVFRHPAVSLAWKDFDNKHISFSKDIRNASYMTHRRWLPYDHKYRADPRSFNGKTEYRLKPKILSGIDINAQLKSNGILTEYKREDLERRNLIHAQKPDNDPLKKKKHNWKKRSIFFELPYWRHNLIRHNLDVMHIEKNVCDNVLWTILGVAGKTKDNMKLRRDLELMGIREQYHLKMRESGTEYTDPTKFEMNNKGKRYVLSALSVSRMPDGAASNIARRVHLQDRNIGGLKSHDNHILLQ</sequence>
<evidence type="ECO:0000313" key="4">
    <source>
        <dbReference type="Proteomes" id="UP001457282"/>
    </source>
</evidence>
<dbReference type="Pfam" id="PF13963">
    <property type="entry name" value="Transpos_assoc"/>
    <property type="match status" value="1"/>
</dbReference>
<gene>
    <name evidence="3" type="ORF">M0R45_025795</name>
</gene>
<dbReference type="AlphaFoldDB" id="A0AAW1WVT2"/>
<dbReference type="PANTHER" id="PTHR10775">
    <property type="entry name" value="OS08G0208400 PROTEIN"/>
    <property type="match status" value="1"/>
</dbReference>
<protein>
    <recommendedName>
        <fullName evidence="2">Transposase-associated domain-containing protein</fullName>
    </recommendedName>
</protein>